<dbReference type="Gene3D" id="1.25.40.10">
    <property type="entry name" value="Tetratricopeptide repeat domain"/>
    <property type="match status" value="3"/>
</dbReference>
<dbReference type="InterPro" id="IPR006597">
    <property type="entry name" value="Sel1-like"/>
</dbReference>
<dbReference type="Gene3D" id="1.10.510.10">
    <property type="entry name" value="Transferase(Phosphotransferase) domain 1"/>
    <property type="match status" value="1"/>
</dbReference>
<dbReference type="EMBL" id="MLAK01001269">
    <property type="protein sequence ID" value="OHS95050.1"/>
    <property type="molecule type" value="Genomic_DNA"/>
</dbReference>
<comment type="similarity">
    <text evidence="1">Belongs to the sel-1 family.</text>
</comment>
<dbReference type="GO" id="GO:0004672">
    <property type="term" value="F:protein kinase activity"/>
    <property type="evidence" value="ECO:0007669"/>
    <property type="project" value="InterPro"/>
</dbReference>
<gene>
    <name evidence="3" type="ORF">TRFO_38763</name>
</gene>
<evidence type="ECO:0000313" key="4">
    <source>
        <dbReference type="Proteomes" id="UP000179807"/>
    </source>
</evidence>
<dbReference type="GeneID" id="94846949"/>
<dbReference type="InterPro" id="IPR050767">
    <property type="entry name" value="Sel1_AlgK"/>
</dbReference>
<feature type="domain" description="Protein kinase" evidence="2">
    <location>
        <begin position="579"/>
        <end position="850"/>
    </location>
</feature>
<dbReference type="SMART" id="SM00671">
    <property type="entry name" value="SEL1"/>
    <property type="match status" value="20"/>
</dbReference>
<evidence type="ECO:0000256" key="1">
    <source>
        <dbReference type="ARBA" id="ARBA00038101"/>
    </source>
</evidence>
<evidence type="ECO:0000313" key="3">
    <source>
        <dbReference type="EMBL" id="OHS95050.1"/>
    </source>
</evidence>
<dbReference type="InterPro" id="IPR011009">
    <property type="entry name" value="Kinase-like_dom_sf"/>
</dbReference>
<dbReference type="SUPFAM" id="SSF56112">
    <property type="entry name" value="Protein kinase-like (PK-like)"/>
    <property type="match status" value="1"/>
</dbReference>
<dbReference type="RefSeq" id="XP_068348187.1">
    <property type="nucleotide sequence ID" value="XM_068512245.1"/>
</dbReference>
<dbReference type="InterPro" id="IPR011990">
    <property type="entry name" value="TPR-like_helical_dom_sf"/>
</dbReference>
<keyword evidence="4" id="KW-1185">Reference proteome</keyword>
<dbReference type="PANTHER" id="PTHR11102">
    <property type="entry name" value="SEL-1-LIKE PROTEIN"/>
    <property type="match status" value="1"/>
</dbReference>
<dbReference type="GO" id="GO:0005524">
    <property type="term" value="F:ATP binding"/>
    <property type="evidence" value="ECO:0007669"/>
    <property type="project" value="InterPro"/>
</dbReference>
<name>A0A1J4J738_9EUKA</name>
<reference evidence="3" key="1">
    <citation type="submission" date="2016-10" db="EMBL/GenBank/DDBJ databases">
        <authorList>
            <person name="Benchimol M."/>
            <person name="Almeida L.G."/>
            <person name="Vasconcelos A.T."/>
            <person name="Perreira-Neves A."/>
            <person name="Rosa I.A."/>
            <person name="Tasca T."/>
            <person name="Bogo M.R."/>
            <person name="de Souza W."/>
        </authorList>
    </citation>
    <scope>NUCLEOTIDE SEQUENCE [LARGE SCALE GENOMIC DNA]</scope>
    <source>
        <strain evidence="3">K</strain>
    </source>
</reference>
<organism evidence="3 4">
    <name type="scientific">Tritrichomonas foetus</name>
    <dbReference type="NCBI Taxonomy" id="1144522"/>
    <lineage>
        <taxon>Eukaryota</taxon>
        <taxon>Metamonada</taxon>
        <taxon>Parabasalia</taxon>
        <taxon>Tritrichomonadida</taxon>
        <taxon>Tritrichomonadidae</taxon>
        <taxon>Tritrichomonas</taxon>
    </lineage>
</organism>
<dbReference type="Pfam" id="PF07714">
    <property type="entry name" value="PK_Tyr_Ser-Thr"/>
    <property type="match status" value="1"/>
</dbReference>
<dbReference type="AlphaFoldDB" id="A0A1J4J738"/>
<dbReference type="Pfam" id="PF08238">
    <property type="entry name" value="Sel1"/>
    <property type="match status" value="19"/>
</dbReference>
<comment type="caution">
    <text evidence="3">The sequence shown here is derived from an EMBL/GenBank/DDBJ whole genome shotgun (WGS) entry which is preliminary data.</text>
</comment>
<dbReference type="VEuPathDB" id="TrichDB:TRFO_38763"/>
<dbReference type="InterPro" id="IPR001245">
    <property type="entry name" value="Ser-Thr/Tyr_kinase_cat_dom"/>
</dbReference>
<proteinExistence type="inferred from homology"/>
<dbReference type="OrthoDB" id="64419at2759"/>
<dbReference type="InterPro" id="IPR000719">
    <property type="entry name" value="Prot_kinase_dom"/>
</dbReference>
<accession>A0A1J4J738</accession>
<dbReference type="PROSITE" id="PS50011">
    <property type="entry name" value="PROTEIN_KINASE_DOM"/>
    <property type="match status" value="1"/>
</dbReference>
<dbReference type="SUPFAM" id="SSF81901">
    <property type="entry name" value="HCP-like"/>
    <property type="match status" value="4"/>
</dbReference>
<protein>
    <recommendedName>
        <fullName evidence="2">Protein kinase domain-containing protein</fullName>
    </recommendedName>
</protein>
<dbReference type="PANTHER" id="PTHR11102:SF160">
    <property type="entry name" value="ERAD-ASSOCIATED E3 UBIQUITIN-PROTEIN LIGASE COMPONENT HRD3"/>
    <property type="match status" value="1"/>
</dbReference>
<dbReference type="Proteomes" id="UP000179807">
    <property type="component" value="Unassembled WGS sequence"/>
</dbReference>
<evidence type="ECO:0000259" key="2">
    <source>
        <dbReference type="PROSITE" id="PS50011"/>
    </source>
</evidence>
<sequence length="1091" mass="120868">MNNFGRMLEEGSGVEMSESLAAEYYRKAAETGNSDGMLNYASMLLDGRGVDEDISKAVDYLKLSSDHGNPNAMITLAMLYEDGKYIKQDDFLAAKYYKLASDAGDSSAMVSYGCLLQDGRGVNLNLFEAVNYFRQSSDLNNNAGKFNYALALLEGKGITKNEALAAKLFQELIEAGDLYSKIYYGNMLENGIGIEKDEIKAAQLYKEASDEGSSRAMNFYGIMLKDGRGVSKNLELAAKYIKASADKGNYHAMLNYGLLLKDGLGVQKDEVNSVEYIKKAALTGEIPSAVYEYGMILLTGNEFIERNVVEGAKLILQAANNNNVNACKKYAQMSKDAEYLPKDIVTASKYYKQAADLGDVESMVQYGSMKFHGIGVTQNHIEALKYIMMAVHKNNAAAYNLLGAMYEHGTGVEQSDKLATQNYRISAELGDLDGMVNYGTMLEEGRGVEANEEEALKLYKKAADLGNRDAMLNYAGLIEERGNEEESAKYYKMSADNGDIDCMEIYASMLEEGRGVPINLSEASHYRKMIERAQEEINEPSEIAICNAAISTKGTTGTSSFVIHRASKEPTTHINLEEYKVIDTFESNTSSQLYIIESKAHEKFTAKVLYCQCETSEEQLAFENDIQPLFNINHRGINKLIGFSPKDFSKNLLPTLVSDYCINGSLQNILDDERKKEKKNEWNPTLKMICIIGISKAMEALHKSGILHCNLRPSNVLLDDLYEPKITEYGLYQLFFKYKLIHKTENNRERVYYIAPELLQDPTAKFTAKSDVYAFGFLLFEILSNEIPYCDVADPEDIAVKALSGYRPEFPPSISPAYQSLINRCWAKTPEERPSFSEICFELLERNIYMLEGAVQSVYQHYIQSLNPNGDHISVAKSFMPELMSLAMPHNNQEQLANANKGDLNACLYVGKSLIEGSNGFPQDLNIGRKYIETAVRANHVPSLLYYGILLADGTDDIETDVDRAMDLLKTASEMGESLAMVKLGKILVSKNKIEAIPLLKKASAKGCSQGKVELGIVIEKGLLGTTPNPTEAVRLFKSAAEMNEPSGIFNLGRCLIKGIGCTPDSKKGHDLVKKAASLGNVEAISYISNE</sequence>